<evidence type="ECO:0000313" key="2">
    <source>
        <dbReference type="EMBL" id="MFD3408844.1"/>
    </source>
</evidence>
<evidence type="ECO:0000313" key="3">
    <source>
        <dbReference type="Proteomes" id="UP001598019"/>
    </source>
</evidence>
<dbReference type="Proteomes" id="UP001598019">
    <property type="component" value="Unassembled WGS sequence"/>
</dbReference>
<gene>
    <name evidence="2" type="ORF">SKC37_09270</name>
</gene>
<organism evidence="2 3">
    <name type="scientific">Aquirufa esocilacus</name>
    <dbReference type="NCBI Taxonomy" id="3096513"/>
    <lineage>
        <taxon>Bacteria</taxon>
        <taxon>Pseudomonadati</taxon>
        <taxon>Bacteroidota</taxon>
        <taxon>Cytophagia</taxon>
        <taxon>Cytophagales</taxon>
        <taxon>Flectobacillaceae</taxon>
        <taxon>Aquirufa</taxon>
    </lineage>
</organism>
<feature type="signal peptide" evidence="1">
    <location>
        <begin position="1"/>
        <end position="19"/>
    </location>
</feature>
<keyword evidence="3" id="KW-1185">Reference proteome</keyword>
<dbReference type="EMBL" id="JBBKXX010000003">
    <property type="protein sequence ID" value="MFD3408844.1"/>
    <property type="molecule type" value="Genomic_DNA"/>
</dbReference>
<comment type="caution">
    <text evidence="2">The sequence shown here is derived from an EMBL/GenBank/DDBJ whole genome shotgun (WGS) entry which is preliminary data.</text>
</comment>
<evidence type="ECO:0000256" key="1">
    <source>
        <dbReference type="SAM" id="SignalP"/>
    </source>
</evidence>
<dbReference type="RefSeq" id="WP_377981206.1">
    <property type="nucleotide sequence ID" value="NZ_JBBKXX010000003.1"/>
</dbReference>
<name>A0ABW6DMT8_9BACT</name>
<sequence length="110" mass="12669">MKKASILFLFFLLPLFSSAQKVENKKYSCSPKTTTNSVFKEIGNVKFEDFSNRGTSWSFFGTQKITTKDGIIFLKGDIYSPRGSQLNTKVNNYNKPVFILYNEWDCIIDK</sequence>
<reference evidence="2 3" key="1">
    <citation type="submission" date="2024-03" db="EMBL/GenBank/DDBJ databases">
        <title>Aquirufa genome sequencing.</title>
        <authorList>
            <person name="Pitt A."/>
            <person name="Hahn M.W."/>
        </authorList>
    </citation>
    <scope>NUCLEOTIDE SEQUENCE [LARGE SCALE GENOMIC DNA]</scope>
    <source>
        <strain evidence="2 3">HETE-83D</strain>
    </source>
</reference>
<feature type="chain" id="PRO_5046834225" evidence="1">
    <location>
        <begin position="20"/>
        <end position="110"/>
    </location>
</feature>
<protein>
    <submittedName>
        <fullName evidence="2">Uncharacterized protein</fullName>
    </submittedName>
</protein>
<accession>A0ABW6DMT8</accession>
<proteinExistence type="predicted"/>
<keyword evidence="1" id="KW-0732">Signal</keyword>